<evidence type="ECO:0000313" key="2">
    <source>
        <dbReference type="Proteomes" id="UP000789405"/>
    </source>
</evidence>
<dbReference type="AlphaFoldDB" id="A0A9N9FGN3"/>
<dbReference type="Proteomes" id="UP000789405">
    <property type="component" value="Unassembled WGS sequence"/>
</dbReference>
<reference evidence="1" key="1">
    <citation type="submission" date="2021-06" db="EMBL/GenBank/DDBJ databases">
        <authorList>
            <person name="Kallberg Y."/>
            <person name="Tangrot J."/>
            <person name="Rosling A."/>
        </authorList>
    </citation>
    <scope>NUCLEOTIDE SEQUENCE</scope>
    <source>
        <strain evidence="1">MA453B</strain>
    </source>
</reference>
<evidence type="ECO:0000313" key="1">
    <source>
        <dbReference type="EMBL" id="CAG8532844.1"/>
    </source>
</evidence>
<name>A0A9N9FGN3_9GLOM</name>
<organism evidence="1 2">
    <name type="scientific">Dentiscutata erythropus</name>
    <dbReference type="NCBI Taxonomy" id="1348616"/>
    <lineage>
        <taxon>Eukaryota</taxon>
        <taxon>Fungi</taxon>
        <taxon>Fungi incertae sedis</taxon>
        <taxon>Mucoromycota</taxon>
        <taxon>Glomeromycotina</taxon>
        <taxon>Glomeromycetes</taxon>
        <taxon>Diversisporales</taxon>
        <taxon>Gigasporaceae</taxon>
        <taxon>Dentiscutata</taxon>
    </lineage>
</organism>
<proteinExistence type="predicted"/>
<keyword evidence="2" id="KW-1185">Reference proteome</keyword>
<dbReference type="OrthoDB" id="2013972at2759"/>
<accession>A0A9N9FGN3</accession>
<dbReference type="EMBL" id="CAJVPY010001698">
    <property type="protein sequence ID" value="CAG8532844.1"/>
    <property type="molecule type" value="Genomic_DNA"/>
</dbReference>
<gene>
    <name evidence="1" type="ORF">DERYTH_LOCUS4429</name>
</gene>
<protein>
    <submittedName>
        <fullName evidence="1">23531_t:CDS:1</fullName>
    </submittedName>
</protein>
<sequence>MGKSYSKLRSSTKSHYYKFKRLKKVFQGDVTIIEGRKFYNIEHLYYQLPSDDLEIDRLQLQHYLMRYVWQLKFSSPVRDLLREGGVRVLDVGPLTIKPNNTDFVEVDILGGLPFPDEYVL</sequence>
<comment type="caution">
    <text evidence="1">The sequence shown here is derived from an EMBL/GenBank/DDBJ whole genome shotgun (WGS) entry which is preliminary data.</text>
</comment>